<evidence type="ECO:0000313" key="1">
    <source>
        <dbReference type="EMBL" id="MFD0801966.1"/>
    </source>
</evidence>
<gene>
    <name evidence="1" type="ORF">ACFQZU_11660</name>
</gene>
<accession>A0ABW3BGH5</accession>
<dbReference type="EMBL" id="JBHTHR010000337">
    <property type="protein sequence ID" value="MFD0801966.1"/>
    <property type="molecule type" value="Genomic_DNA"/>
</dbReference>
<name>A0ABW3BGH5_9ACTN</name>
<reference evidence="2" key="1">
    <citation type="journal article" date="2019" name="Int. J. Syst. Evol. Microbiol.">
        <title>The Global Catalogue of Microorganisms (GCM) 10K type strain sequencing project: providing services to taxonomists for standard genome sequencing and annotation.</title>
        <authorList>
            <consortium name="The Broad Institute Genomics Platform"/>
            <consortium name="The Broad Institute Genome Sequencing Center for Infectious Disease"/>
            <person name="Wu L."/>
            <person name="Ma J."/>
        </authorList>
    </citation>
    <scope>NUCLEOTIDE SEQUENCE [LARGE SCALE GENOMIC DNA]</scope>
    <source>
        <strain evidence="2">CCUG 63369</strain>
    </source>
</reference>
<comment type="caution">
    <text evidence="1">The sequence shown here is derived from an EMBL/GenBank/DDBJ whole genome shotgun (WGS) entry which is preliminary data.</text>
</comment>
<evidence type="ECO:0000313" key="2">
    <source>
        <dbReference type="Proteomes" id="UP001596956"/>
    </source>
</evidence>
<organism evidence="1 2">
    <name type="scientific">Streptomonospora algeriensis</name>
    <dbReference type="NCBI Taxonomy" id="995084"/>
    <lineage>
        <taxon>Bacteria</taxon>
        <taxon>Bacillati</taxon>
        <taxon>Actinomycetota</taxon>
        <taxon>Actinomycetes</taxon>
        <taxon>Streptosporangiales</taxon>
        <taxon>Nocardiopsidaceae</taxon>
        <taxon>Streptomonospora</taxon>
    </lineage>
</organism>
<feature type="non-terminal residue" evidence="1">
    <location>
        <position position="65"/>
    </location>
</feature>
<protein>
    <recommendedName>
        <fullName evidence="3">Integrase</fullName>
    </recommendedName>
</protein>
<keyword evidence="2" id="KW-1185">Reference proteome</keyword>
<dbReference type="Proteomes" id="UP001596956">
    <property type="component" value="Unassembled WGS sequence"/>
</dbReference>
<sequence length="65" mass="7422">MAEAFNSLFKGELIHNPLKRGRGWASITDVEFAVAEYVDWLSMSTRSESVCSRVRTAFSRLRGQR</sequence>
<evidence type="ECO:0008006" key="3">
    <source>
        <dbReference type="Google" id="ProtNLM"/>
    </source>
</evidence>
<proteinExistence type="predicted"/>